<organism evidence="1 2">
    <name type="scientific">Methylobacterium crusticola</name>
    <dbReference type="NCBI Taxonomy" id="1697972"/>
    <lineage>
        <taxon>Bacteria</taxon>
        <taxon>Pseudomonadati</taxon>
        <taxon>Pseudomonadota</taxon>
        <taxon>Alphaproteobacteria</taxon>
        <taxon>Hyphomicrobiales</taxon>
        <taxon>Methylobacteriaceae</taxon>
        <taxon>Methylobacterium</taxon>
    </lineage>
</organism>
<name>A0ABQ4QSV2_9HYPH</name>
<reference evidence="1" key="2">
    <citation type="submission" date="2021-08" db="EMBL/GenBank/DDBJ databases">
        <authorList>
            <person name="Tani A."/>
            <person name="Ola A."/>
            <person name="Ogura Y."/>
            <person name="Katsura K."/>
            <person name="Hayashi T."/>
        </authorList>
    </citation>
    <scope>NUCLEOTIDE SEQUENCE</scope>
    <source>
        <strain evidence="1">KCTC 52305</strain>
    </source>
</reference>
<sequence length="123" mass="13684">MGAETGDVTTSMEDILGTVTREGIGPDGFGPAAATALWRGLDARDCRNQVERCRAWIRLQDRTKTIRPGVTSADYMHSVERFYNHHILKGAFLAAAFLEGVAVKRCGPDARFNLRINRHRNVL</sequence>
<keyword evidence="2" id="KW-1185">Reference proteome</keyword>
<evidence type="ECO:0000313" key="2">
    <source>
        <dbReference type="Proteomes" id="UP001055167"/>
    </source>
</evidence>
<evidence type="ECO:0000313" key="1">
    <source>
        <dbReference type="EMBL" id="GJD48314.1"/>
    </source>
</evidence>
<reference evidence="1" key="1">
    <citation type="journal article" date="2021" name="Front. Microbiol.">
        <title>Comprehensive Comparative Genomics and Phenotyping of Methylobacterium Species.</title>
        <authorList>
            <person name="Alessa O."/>
            <person name="Ogura Y."/>
            <person name="Fujitani Y."/>
            <person name="Takami H."/>
            <person name="Hayashi T."/>
            <person name="Sahin N."/>
            <person name="Tani A."/>
        </authorList>
    </citation>
    <scope>NUCLEOTIDE SEQUENCE</scope>
    <source>
        <strain evidence="1">KCTC 52305</strain>
    </source>
</reference>
<gene>
    <name evidence="1" type="ORF">OPKNFCMD_1032</name>
</gene>
<dbReference type="EMBL" id="BPQH01000003">
    <property type="protein sequence ID" value="GJD48314.1"/>
    <property type="molecule type" value="Genomic_DNA"/>
</dbReference>
<dbReference type="RefSeq" id="WP_128564629.1">
    <property type="nucleotide sequence ID" value="NZ_BPQH01000003.1"/>
</dbReference>
<dbReference type="Proteomes" id="UP001055167">
    <property type="component" value="Unassembled WGS sequence"/>
</dbReference>
<accession>A0ABQ4QSV2</accession>
<protein>
    <submittedName>
        <fullName evidence="1">Uncharacterized protein</fullName>
    </submittedName>
</protein>
<comment type="caution">
    <text evidence="1">The sequence shown here is derived from an EMBL/GenBank/DDBJ whole genome shotgun (WGS) entry which is preliminary data.</text>
</comment>
<proteinExistence type="predicted"/>